<feature type="region of interest" description="Disordered" evidence="9">
    <location>
        <begin position="362"/>
        <end position="403"/>
    </location>
</feature>
<evidence type="ECO:0000256" key="8">
    <source>
        <dbReference type="ARBA" id="ARBA00023027"/>
    </source>
</evidence>
<evidence type="ECO:0000256" key="9">
    <source>
        <dbReference type="SAM" id="MobiDB-lite"/>
    </source>
</evidence>
<keyword evidence="3" id="KW-0808">Transferase</keyword>
<dbReference type="InterPro" id="IPR017437">
    <property type="entry name" value="ATP-NAD_kinase_PpnK-typ_C"/>
</dbReference>
<dbReference type="EC" id="2.7.1.23" evidence="2"/>
<evidence type="ECO:0000256" key="2">
    <source>
        <dbReference type="ARBA" id="ARBA00012120"/>
    </source>
</evidence>
<keyword evidence="6" id="KW-0067">ATP-binding</keyword>
<dbReference type="GO" id="GO:0006741">
    <property type="term" value="P:NADP+ biosynthetic process"/>
    <property type="evidence" value="ECO:0007669"/>
    <property type="project" value="InterPro"/>
</dbReference>
<keyword evidence="11" id="KW-1185">Reference proteome</keyword>
<dbReference type="InterPro" id="IPR002504">
    <property type="entry name" value="NADK"/>
</dbReference>
<dbReference type="PANTHER" id="PTHR20275:SF0">
    <property type="entry name" value="NAD KINASE"/>
    <property type="match status" value="1"/>
</dbReference>
<dbReference type="AlphaFoldDB" id="A0A267F3P6"/>
<evidence type="ECO:0000256" key="6">
    <source>
        <dbReference type="ARBA" id="ARBA00022840"/>
    </source>
</evidence>
<dbReference type="Pfam" id="PF20143">
    <property type="entry name" value="NAD_kinase_C"/>
    <property type="match status" value="1"/>
</dbReference>
<dbReference type="InterPro" id="IPR016064">
    <property type="entry name" value="NAD/diacylglycerol_kinase_sf"/>
</dbReference>
<protein>
    <recommendedName>
        <fullName evidence="2">NAD(+) kinase</fullName>
        <ecNumber evidence="2">2.7.1.23</ecNumber>
    </recommendedName>
</protein>
<dbReference type="Pfam" id="PF01513">
    <property type="entry name" value="NAD_kinase"/>
    <property type="match status" value="1"/>
</dbReference>
<dbReference type="PANTHER" id="PTHR20275">
    <property type="entry name" value="NAD KINASE"/>
    <property type="match status" value="1"/>
</dbReference>
<dbReference type="SUPFAM" id="SSF111331">
    <property type="entry name" value="NAD kinase/diacylglycerol kinase-like"/>
    <property type="match status" value="1"/>
</dbReference>
<keyword evidence="4" id="KW-0547">Nucleotide-binding</keyword>
<dbReference type="Gene3D" id="2.60.200.30">
    <property type="entry name" value="Probable inorganic polyphosphate/atp-NAD kinase, domain 2"/>
    <property type="match status" value="1"/>
</dbReference>
<evidence type="ECO:0000313" key="11">
    <source>
        <dbReference type="Proteomes" id="UP000215902"/>
    </source>
</evidence>
<dbReference type="OrthoDB" id="24581at2759"/>
<dbReference type="FunFam" id="2.60.200.30:FF:000009">
    <property type="entry name" value="Poly(P)/ATP NAD kinase"/>
    <property type="match status" value="1"/>
</dbReference>
<dbReference type="InterPro" id="IPR017438">
    <property type="entry name" value="ATP-NAD_kinase_N"/>
</dbReference>
<dbReference type="STRING" id="282301.A0A267F3P6"/>
<comment type="caution">
    <text evidence="10">The sequence shown here is derived from an EMBL/GenBank/DDBJ whole genome shotgun (WGS) entry which is preliminary data.</text>
</comment>
<dbReference type="Proteomes" id="UP000215902">
    <property type="component" value="Unassembled WGS sequence"/>
</dbReference>
<keyword evidence="5" id="KW-0418">Kinase</keyword>
<organism evidence="10 11">
    <name type="scientific">Macrostomum lignano</name>
    <dbReference type="NCBI Taxonomy" id="282301"/>
    <lineage>
        <taxon>Eukaryota</taxon>
        <taxon>Metazoa</taxon>
        <taxon>Spiralia</taxon>
        <taxon>Lophotrochozoa</taxon>
        <taxon>Platyhelminthes</taxon>
        <taxon>Rhabditophora</taxon>
        <taxon>Macrostomorpha</taxon>
        <taxon>Macrostomida</taxon>
        <taxon>Macrostomidae</taxon>
        <taxon>Macrostomum</taxon>
    </lineage>
</organism>
<evidence type="ECO:0000313" key="10">
    <source>
        <dbReference type="EMBL" id="PAA68388.1"/>
    </source>
</evidence>
<dbReference type="Gene3D" id="3.40.50.10330">
    <property type="entry name" value="Probable inorganic polyphosphate/atp-NAD kinase, domain 1"/>
    <property type="match status" value="1"/>
</dbReference>
<reference evidence="10 11" key="1">
    <citation type="submission" date="2017-06" db="EMBL/GenBank/DDBJ databases">
        <title>A platform for efficient transgenesis in Macrostomum lignano, a flatworm model organism for stem cell research.</title>
        <authorList>
            <person name="Berezikov E."/>
        </authorList>
    </citation>
    <scope>NUCLEOTIDE SEQUENCE [LARGE SCALE GENOMIC DNA]</scope>
    <source>
        <strain evidence="10">DV1</strain>
        <tissue evidence="10">Whole organism</tissue>
    </source>
</reference>
<evidence type="ECO:0000256" key="4">
    <source>
        <dbReference type="ARBA" id="ARBA00022741"/>
    </source>
</evidence>
<dbReference type="GO" id="GO:0019674">
    <property type="term" value="P:NAD+ metabolic process"/>
    <property type="evidence" value="ECO:0007669"/>
    <property type="project" value="InterPro"/>
</dbReference>
<gene>
    <name evidence="10" type="ORF">BOX15_Mlig012858g1</name>
</gene>
<feature type="compositionally biased region" description="Low complexity" evidence="9">
    <location>
        <begin position="367"/>
        <end position="403"/>
    </location>
</feature>
<name>A0A267F3P6_9PLAT</name>
<dbReference type="EMBL" id="NIVC01001399">
    <property type="protein sequence ID" value="PAA68388.1"/>
    <property type="molecule type" value="Genomic_DNA"/>
</dbReference>
<keyword evidence="7" id="KW-0521">NADP</keyword>
<sequence>QMHLAALEQSKTRSHHSFARRPFRGLKDSKFDNHRLKWAENLPQRVLVVRKPDPTILTSFIELLLHLVTDLQLEVFVECSSVSECELCKEEASALSKQFALIAPKLKTFVYGEAAFTDKMIDLIVCLGGDGTLLYASSLFKADVPPILAFHLGSLGFLTPHRFENYRQDLQSVLNNRSYFTMRSRLACTLQKAAAATTENKQVLNEVVIDRGPSGNLCILDVIIEDQTVTTMQGDGLIVSSPTGSTAYAMAAGANMIHPSVPALLLAPICPHSLSFRPVILPASTGITVRLAECARSNAWVSFDGRDRQELLPGDHVAITTSEYMVPSISARSPLQDWFSGLAECFHWNVRSLQKALPSSTAANQPAASTAGSGSGSAVAANAADSSSSTASVASADDNLASN</sequence>
<accession>A0A267F3P6</accession>
<evidence type="ECO:0000256" key="3">
    <source>
        <dbReference type="ARBA" id="ARBA00022679"/>
    </source>
</evidence>
<dbReference type="HAMAP" id="MF_00361">
    <property type="entry name" value="NAD_kinase"/>
    <property type="match status" value="1"/>
</dbReference>
<dbReference type="GO" id="GO:0005524">
    <property type="term" value="F:ATP binding"/>
    <property type="evidence" value="ECO:0007669"/>
    <property type="project" value="UniProtKB-KW"/>
</dbReference>
<keyword evidence="8" id="KW-0520">NAD</keyword>
<evidence type="ECO:0000256" key="7">
    <source>
        <dbReference type="ARBA" id="ARBA00022857"/>
    </source>
</evidence>
<comment type="similarity">
    <text evidence="1">Belongs to the NAD kinase family.</text>
</comment>
<evidence type="ECO:0000256" key="5">
    <source>
        <dbReference type="ARBA" id="ARBA00022777"/>
    </source>
</evidence>
<proteinExistence type="inferred from homology"/>
<feature type="non-terminal residue" evidence="10">
    <location>
        <position position="1"/>
    </location>
</feature>
<dbReference type="GO" id="GO:0003951">
    <property type="term" value="F:NAD+ kinase activity"/>
    <property type="evidence" value="ECO:0007669"/>
    <property type="project" value="UniProtKB-EC"/>
</dbReference>
<evidence type="ECO:0000256" key="1">
    <source>
        <dbReference type="ARBA" id="ARBA00010995"/>
    </source>
</evidence>